<dbReference type="AlphaFoldDB" id="A0A7Y7Z789"/>
<dbReference type="Pfam" id="PF01618">
    <property type="entry name" value="MotA_ExbB"/>
    <property type="match status" value="1"/>
</dbReference>
<feature type="transmembrane region" description="Helical" evidence="8">
    <location>
        <begin position="33"/>
        <end position="54"/>
    </location>
</feature>
<evidence type="ECO:0000256" key="5">
    <source>
        <dbReference type="ARBA" id="ARBA00023136"/>
    </source>
</evidence>
<dbReference type="GO" id="GO:0006935">
    <property type="term" value="P:chemotaxis"/>
    <property type="evidence" value="ECO:0007669"/>
    <property type="project" value="InterPro"/>
</dbReference>
<organism evidence="10 11">
    <name type="scientific">Pseudomonas putida</name>
    <name type="common">Arthrobacter siderocapsulatus</name>
    <dbReference type="NCBI Taxonomy" id="303"/>
    <lineage>
        <taxon>Bacteria</taxon>
        <taxon>Pseudomonadati</taxon>
        <taxon>Pseudomonadota</taxon>
        <taxon>Gammaproteobacteria</taxon>
        <taxon>Pseudomonadales</taxon>
        <taxon>Pseudomonadaceae</taxon>
        <taxon>Pseudomonas</taxon>
    </lineage>
</organism>
<keyword evidence="6" id="KW-0813">Transport</keyword>
<sequence>MNPSTLVGLLASLLLLTVLLLFSAQQPSLLIDLPGLGIVVLGTFAATCISYPMAEVRRVPGLFAAVVRTERERTELDIDDLVNLARRWIDGDSRAVENALAQVRNPFICHGVQLLVDQVGEEDILELMQWRIARLRAKERAQAQIFRAMASYAPAFGMLGTLVGLVNMVFVLGDGDLGSVGRQMALSLTTTLYGVLLANLLFKPVAVKLERRTERRVVIMNMILQGISMMARKRSPGLMRETLKAFVAHYHDELQDEGPRPARKPLSLAWRRRP</sequence>
<protein>
    <submittedName>
        <fullName evidence="10">MotA/TolQ/ExbB proton channel family protein</fullName>
    </submittedName>
</protein>
<keyword evidence="5 8" id="KW-0472">Membrane</keyword>
<evidence type="ECO:0000256" key="3">
    <source>
        <dbReference type="ARBA" id="ARBA00022692"/>
    </source>
</evidence>
<dbReference type="InterPro" id="IPR002898">
    <property type="entry name" value="MotA_ExbB_proton_chnl"/>
</dbReference>
<comment type="similarity">
    <text evidence="6">Belongs to the exbB/tolQ family.</text>
</comment>
<feature type="transmembrane region" description="Helical" evidence="8">
    <location>
        <begin position="184"/>
        <end position="202"/>
    </location>
</feature>
<evidence type="ECO:0000256" key="8">
    <source>
        <dbReference type="SAM" id="Phobius"/>
    </source>
</evidence>
<keyword evidence="6" id="KW-0653">Protein transport</keyword>
<dbReference type="PANTHER" id="PTHR30433:SF2">
    <property type="entry name" value="MOTILITY PROTEIN A"/>
    <property type="match status" value="1"/>
</dbReference>
<name>A0A7Y7Z789_PSEPU</name>
<dbReference type="Proteomes" id="UP000542695">
    <property type="component" value="Unassembled WGS sequence"/>
</dbReference>
<evidence type="ECO:0000259" key="9">
    <source>
        <dbReference type="Pfam" id="PF01618"/>
    </source>
</evidence>
<dbReference type="InterPro" id="IPR047055">
    <property type="entry name" value="MotA-like"/>
</dbReference>
<evidence type="ECO:0000313" key="10">
    <source>
        <dbReference type="EMBL" id="NWC78765.1"/>
    </source>
</evidence>
<gene>
    <name evidence="10" type="ORF">HX798_00520</name>
</gene>
<dbReference type="EMBL" id="JACARV010000002">
    <property type="protein sequence ID" value="NWC78765.1"/>
    <property type="molecule type" value="Genomic_DNA"/>
</dbReference>
<evidence type="ECO:0000256" key="7">
    <source>
        <dbReference type="SAM" id="MobiDB-lite"/>
    </source>
</evidence>
<evidence type="ECO:0000256" key="6">
    <source>
        <dbReference type="RuleBase" id="RU004057"/>
    </source>
</evidence>
<dbReference type="RefSeq" id="WP_046786910.1">
    <property type="nucleotide sequence ID" value="NZ_JACARV010000002.1"/>
</dbReference>
<evidence type="ECO:0000313" key="11">
    <source>
        <dbReference type="Proteomes" id="UP000542695"/>
    </source>
</evidence>
<reference evidence="10 11" key="1">
    <citation type="submission" date="2020-04" db="EMBL/GenBank/DDBJ databases">
        <title>Molecular characterization of pseudomonads from Agaricus bisporus reveal novel blotch 2 pathogens in Western Europe.</title>
        <authorList>
            <person name="Taparia T."/>
            <person name="Krijger M."/>
            <person name="Haynes E."/>
            <person name="Elpinstone J.G."/>
            <person name="Noble R."/>
            <person name="Van Der Wolf J."/>
        </authorList>
    </citation>
    <scope>NUCLEOTIDE SEQUENCE [LARGE SCALE GENOMIC DNA]</scope>
    <source>
        <strain evidence="10 11">P7765</strain>
    </source>
</reference>
<dbReference type="PANTHER" id="PTHR30433">
    <property type="entry name" value="CHEMOTAXIS PROTEIN MOTA"/>
    <property type="match status" value="1"/>
</dbReference>
<evidence type="ECO:0000256" key="1">
    <source>
        <dbReference type="ARBA" id="ARBA00004651"/>
    </source>
</evidence>
<keyword evidence="3 8" id="KW-0812">Transmembrane</keyword>
<dbReference type="GO" id="GO:0015031">
    <property type="term" value="P:protein transport"/>
    <property type="evidence" value="ECO:0007669"/>
    <property type="project" value="UniProtKB-KW"/>
</dbReference>
<evidence type="ECO:0000256" key="4">
    <source>
        <dbReference type="ARBA" id="ARBA00022989"/>
    </source>
</evidence>
<evidence type="ECO:0000256" key="2">
    <source>
        <dbReference type="ARBA" id="ARBA00022475"/>
    </source>
</evidence>
<feature type="region of interest" description="Disordered" evidence="7">
    <location>
        <begin position="255"/>
        <end position="274"/>
    </location>
</feature>
<feature type="domain" description="MotA/TolQ/ExbB proton channel" evidence="9">
    <location>
        <begin position="102"/>
        <end position="221"/>
    </location>
</feature>
<dbReference type="GO" id="GO:0071978">
    <property type="term" value="P:bacterial-type flagellum-dependent swarming motility"/>
    <property type="evidence" value="ECO:0007669"/>
    <property type="project" value="InterPro"/>
</dbReference>
<dbReference type="GO" id="GO:0005886">
    <property type="term" value="C:plasma membrane"/>
    <property type="evidence" value="ECO:0007669"/>
    <property type="project" value="UniProtKB-SubCell"/>
</dbReference>
<feature type="transmembrane region" description="Helical" evidence="8">
    <location>
        <begin position="150"/>
        <end position="172"/>
    </location>
</feature>
<comment type="subcellular location">
    <subcellularLocation>
        <location evidence="1">Cell membrane</location>
        <topology evidence="1">Multi-pass membrane protein</topology>
    </subcellularLocation>
    <subcellularLocation>
        <location evidence="6">Membrane</location>
        <topology evidence="6">Multi-pass membrane protein</topology>
    </subcellularLocation>
</comment>
<keyword evidence="4 8" id="KW-1133">Transmembrane helix</keyword>
<proteinExistence type="inferred from homology"/>
<comment type="caution">
    <text evidence="10">The sequence shown here is derived from an EMBL/GenBank/DDBJ whole genome shotgun (WGS) entry which is preliminary data.</text>
</comment>
<keyword evidence="2" id="KW-1003">Cell membrane</keyword>
<accession>A0A7Y7Z789</accession>